<evidence type="ECO:0000313" key="4">
    <source>
        <dbReference type="Proteomes" id="UP000186817"/>
    </source>
</evidence>
<sequence length="271" mass="29996">MYAVMQAIQGAWAPATLILASPVQQLANQPASELNASWGNPCTLNRVAMGAPTRHPDQRRSDPSRVTRRHSRLQGTTPESVPTDMQFSSSHPEKSSESQFDKPATSFSYHTLGSLDEEMRKLGRELPILPISRSQIGAQAPHADLPGMIRDETHLAVPKSAELQIAQLMPSHGVFYSLAMDSGILNLTAQILKSHSNLTPVVDADEQNRSMRLLADYPWVLYFLIIVPMLAQLVTVRNSAAQIAAAVAVGDYDNADTGTDRRRHQRNWRRR</sequence>
<accession>A0A1Q9EED5</accession>
<proteinExistence type="predicted"/>
<name>A0A1Q9EED5_SYMMI</name>
<dbReference type="EMBL" id="LSRX01000176">
    <property type="protein sequence ID" value="OLQ05768.1"/>
    <property type="molecule type" value="Genomic_DNA"/>
</dbReference>
<feature type="region of interest" description="Disordered" evidence="1">
    <location>
        <begin position="45"/>
        <end position="105"/>
    </location>
</feature>
<evidence type="ECO:0000256" key="2">
    <source>
        <dbReference type="SAM" id="Phobius"/>
    </source>
</evidence>
<feature type="compositionally biased region" description="Basic and acidic residues" evidence="1">
    <location>
        <begin position="91"/>
        <end position="100"/>
    </location>
</feature>
<gene>
    <name evidence="3" type="ORF">AK812_SmicGene11047</name>
</gene>
<dbReference type="Proteomes" id="UP000186817">
    <property type="component" value="Unassembled WGS sequence"/>
</dbReference>
<keyword evidence="2" id="KW-1133">Transmembrane helix</keyword>
<feature type="transmembrane region" description="Helical" evidence="2">
    <location>
        <begin position="217"/>
        <end position="236"/>
    </location>
</feature>
<keyword evidence="4" id="KW-1185">Reference proteome</keyword>
<evidence type="ECO:0000256" key="1">
    <source>
        <dbReference type="SAM" id="MobiDB-lite"/>
    </source>
</evidence>
<protein>
    <submittedName>
        <fullName evidence="3">Uncharacterized protein</fullName>
    </submittedName>
</protein>
<feature type="compositionally biased region" description="Basic and acidic residues" evidence="1">
    <location>
        <begin position="54"/>
        <end position="65"/>
    </location>
</feature>
<reference evidence="3 4" key="1">
    <citation type="submission" date="2016-02" db="EMBL/GenBank/DDBJ databases">
        <title>Genome analysis of coral dinoflagellate symbionts highlights evolutionary adaptations to a symbiotic lifestyle.</title>
        <authorList>
            <person name="Aranda M."/>
            <person name="Li Y."/>
            <person name="Liew Y.J."/>
            <person name="Baumgarten S."/>
            <person name="Simakov O."/>
            <person name="Wilson M."/>
            <person name="Piel J."/>
            <person name="Ashoor H."/>
            <person name="Bougouffa S."/>
            <person name="Bajic V.B."/>
            <person name="Ryu T."/>
            <person name="Ravasi T."/>
            <person name="Bayer T."/>
            <person name="Micklem G."/>
            <person name="Kim H."/>
            <person name="Bhak J."/>
            <person name="Lajeunesse T.C."/>
            <person name="Voolstra C.R."/>
        </authorList>
    </citation>
    <scope>NUCLEOTIDE SEQUENCE [LARGE SCALE GENOMIC DNA]</scope>
    <source>
        <strain evidence="3 4">CCMP2467</strain>
    </source>
</reference>
<organism evidence="3 4">
    <name type="scientific">Symbiodinium microadriaticum</name>
    <name type="common">Dinoflagellate</name>
    <name type="synonym">Zooxanthella microadriatica</name>
    <dbReference type="NCBI Taxonomy" id="2951"/>
    <lineage>
        <taxon>Eukaryota</taxon>
        <taxon>Sar</taxon>
        <taxon>Alveolata</taxon>
        <taxon>Dinophyceae</taxon>
        <taxon>Suessiales</taxon>
        <taxon>Symbiodiniaceae</taxon>
        <taxon>Symbiodinium</taxon>
    </lineage>
</organism>
<evidence type="ECO:0000313" key="3">
    <source>
        <dbReference type="EMBL" id="OLQ05768.1"/>
    </source>
</evidence>
<keyword evidence="2" id="KW-0472">Membrane</keyword>
<feature type="compositionally biased region" description="Polar residues" evidence="1">
    <location>
        <begin position="73"/>
        <end position="87"/>
    </location>
</feature>
<dbReference type="AlphaFoldDB" id="A0A1Q9EED5"/>
<comment type="caution">
    <text evidence="3">The sequence shown here is derived from an EMBL/GenBank/DDBJ whole genome shotgun (WGS) entry which is preliminary data.</text>
</comment>
<keyword evidence="2" id="KW-0812">Transmembrane</keyword>